<evidence type="ECO:0000259" key="5">
    <source>
        <dbReference type="Pfam" id="PF08585"/>
    </source>
</evidence>
<dbReference type="InterPro" id="IPR016092">
    <property type="entry name" value="ATAP"/>
</dbReference>
<protein>
    <recommendedName>
        <fullName evidence="2">Iron-sulfur cluster assembly 1 homolog, mitochondrial</fullName>
    </recommendedName>
</protein>
<dbReference type="Pfam" id="PF08585">
    <property type="entry name" value="RMI1_N_C"/>
    <property type="match status" value="1"/>
</dbReference>
<feature type="domain" description="Core" evidence="4">
    <location>
        <begin position="595"/>
        <end position="695"/>
    </location>
</feature>
<dbReference type="Gene3D" id="2.60.300.12">
    <property type="entry name" value="HesB-like domain"/>
    <property type="match status" value="1"/>
</dbReference>
<reference evidence="8" key="1">
    <citation type="submission" date="2016-06" db="UniProtKB">
        <authorList>
            <consortium name="WormBaseParasite"/>
        </authorList>
    </citation>
    <scope>IDENTIFICATION</scope>
</reference>
<dbReference type="PROSITE" id="PS01152">
    <property type="entry name" value="HESB"/>
    <property type="match status" value="1"/>
</dbReference>
<feature type="compositionally biased region" description="Low complexity" evidence="3">
    <location>
        <begin position="394"/>
        <end position="405"/>
    </location>
</feature>
<evidence type="ECO:0000256" key="2">
    <source>
        <dbReference type="ARBA" id="ARBA00039743"/>
    </source>
</evidence>
<dbReference type="NCBIfam" id="TIGR00049">
    <property type="entry name" value="iron-sulfur cluster assembly accessory protein"/>
    <property type="match status" value="1"/>
</dbReference>
<evidence type="ECO:0000313" key="8">
    <source>
        <dbReference type="WBParaSite" id="TCNE_0001362101-mRNA-1"/>
    </source>
</evidence>
<evidence type="ECO:0000259" key="4">
    <source>
        <dbReference type="Pfam" id="PF01521"/>
    </source>
</evidence>
<dbReference type="InterPro" id="IPR035903">
    <property type="entry name" value="HesB-like_dom_sf"/>
</dbReference>
<dbReference type="PANTHER" id="PTHR10072:SF41">
    <property type="entry name" value="IRON-SULFUR CLUSTER ASSEMBLY 1 HOMOLOG, MITOCHONDRIAL"/>
    <property type="match status" value="1"/>
</dbReference>
<dbReference type="PANTHER" id="PTHR10072">
    <property type="entry name" value="IRON-SULFUR CLUSTER ASSEMBLY PROTEIN"/>
    <property type="match status" value="1"/>
</dbReference>
<feature type="domain" description="RecQ mediated genome instability protein 1 OB-fold" evidence="5">
    <location>
        <begin position="88"/>
        <end position="163"/>
    </location>
</feature>
<evidence type="ECO:0000256" key="3">
    <source>
        <dbReference type="SAM" id="MobiDB-lite"/>
    </source>
</evidence>
<dbReference type="GO" id="GO:0051537">
    <property type="term" value="F:2 iron, 2 sulfur cluster binding"/>
    <property type="evidence" value="ECO:0007669"/>
    <property type="project" value="TreeGrafter"/>
</dbReference>
<dbReference type="Proteomes" id="UP000050794">
    <property type="component" value="Unassembled WGS sequence"/>
</dbReference>
<evidence type="ECO:0000313" key="6">
    <source>
        <dbReference type="EMBL" id="VDM44942.1"/>
    </source>
</evidence>
<dbReference type="AlphaFoldDB" id="A0A183UYQ1"/>
<comment type="similarity">
    <text evidence="1">Belongs to the HesB/IscA family.</text>
</comment>
<feature type="compositionally biased region" description="Polar residues" evidence="3">
    <location>
        <begin position="431"/>
        <end position="445"/>
    </location>
</feature>
<reference evidence="6 7" key="2">
    <citation type="submission" date="2018-11" db="EMBL/GenBank/DDBJ databases">
        <authorList>
            <consortium name="Pathogen Informatics"/>
        </authorList>
    </citation>
    <scope>NUCLEOTIDE SEQUENCE [LARGE SCALE GENOMIC DNA]</scope>
</reference>
<keyword evidence="7" id="KW-1185">Reference proteome</keyword>
<accession>A0A183UYQ1</accession>
<feature type="compositionally biased region" description="Polar residues" evidence="3">
    <location>
        <begin position="281"/>
        <end position="295"/>
    </location>
</feature>
<dbReference type="InterPro" id="IPR000361">
    <property type="entry name" value="ATAP_core_dom"/>
</dbReference>
<feature type="compositionally biased region" description="Basic and acidic residues" evidence="3">
    <location>
        <begin position="354"/>
        <end position="369"/>
    </location>
</feature>
<dbReference type="Gene3D" id="2.40.50.770">
    <property type="entry name" value="RecQ-mediated genome instability protein Rmi1, C-terminal domain"/>
    <property type="match status" value="1"/>
</dbReference>
<feature type="compositionally biased region" description="Polar residues" evidence="3">
    <location>
        <begin position="370"/>
        <end position="393"/>
    </location>
</feature>
<dbReference type="InterPro" id="IPR017870">
    <property type="entry name" value="FeS_cluster_insertion_CS"/>
</dbReference>
<dbReference type="FunFam" id="2.60.300.12:FF:000001">
    <property type="entry name" value="Iron-binding protein IscA"/>
    <property type="match status" value="1"/>
</dbReference>
<dbReference type="InterPro" id="IPR050322">
    <property type="entry name" value="Fe-S_cluster_asmbl/transfer"/>
</dbReference>
<sequence length="699" mass="77595">MRFPGVDKLIKEGWPITEQRLAEVFGDKQFSDSSQLLQTLLDTDIREYSIPLLADRVNHRLCELKGPVVVQISKLRNVLFSKLTDPSRSNDGLNKIQLTDGHSSVNALQFDPIPTLTTETLAGTKILLMGTIPLEGGMVLINSANCRILGGMVGRLIEKWNLERKSSADLQRSMNRIEAKNFRANDVINNITSKKENTENEQFGAARKAQIEQAISESSNVKKFAPSQVRSFFISRYVCLLKGRRCNREENGAEAMLHQRPSQPPTLFDFVQSKVPEYDTPSRTLPTQSNGSASETFRGESPLASGGNRRFERNFGQRANSGFANRALVGEMRGQLGRGGVKRGMEISNSNRSGWRENRDRGRGRENDRFSINNRAFPPLNTQSHPSDAVTNGISSMSISASTSTGVERPPNRHGNEATGDFRNTYRRDCNNSGENTRVQKSYPSNGAGPDRKHEGGRYEHPQGMLHFTRNYVNPPPKQDVAVVDVKGQHCGTMAQPVWRVGDKCLAPWSDGQVSVIFVFGRKWKGIIGPVSSEKNDLFQLYMSTLISMGPADMCTVQYDGYGNKSSVPVGALVVPPPARVVKGVTRRTPMKAALTLTPEAVERVKLLLEKEPEMKALKIGVRQRGCNGLTYTLDYAKQKAKFDEEVVQDGVRIWIDTKAQLTLLGTEMDYVKSPLSSEFIFRNPNIKGTCGCGESFSI</sequence>
<dbReference type="GO" id="GO:0005739">
    <property type="term" value="C:mitochondrion"/>
    <property type="evidence" value="ECO:0007669"/>
    <property type="project" value="TreeGrafter"/>
</dbReference>
<dbReference type="WBParaSite" id="TCNE_0001362101-mRNA-1">
    <property type="protein sequence ID" value="TCNE_0001362101-mRNA-1"/>
    <property type="gene ID" value="TCNE_0001362101"/>
</dbReference>
<dbReference type="InterPro" id="IPR013894">
    <property type="entry name" value="RMI1_OB"/>
</dbReference>
<proteinExistence type="inferred from homology"/>
<dbReference type="GO" id="GO:0016226">
    <property type="term" value="P:iron-sulfur cluster assembly"/>
    <property type="evidence" value="ECO:0007669"/>
    <property type="project" value="InterPro"/>
</dbReference>
<feature type="compositionally biased region" description="Basic and acidic residues" evidence="3">
    <location>
        <begin position="450"/>
        <end position="459"/>
    </location>
</feature>
<dbReference type="EMBL" id="UYWY01021812">
    <property type="protein sequence ID" value="VDM44942.1"/>
    <property type="molecule type" value="Genomic_DNA"/>
</dbReference>
<dbReference type="SUPFAM" id="SSF89360">
    <property type="entry name" value="HesB-like domain"/>
    <property type="match status" value="1"/>
</dbReference>
<feature type="region of interest" description="Disordered" evidence="3">
    <location>
        <begin position="278"/>
        <end position="310"/>
    </location>
</feature>
<gene>
    <name evidence="6" type="ORF">TCNE_LOCUS13621</name>
</gene>
<name>A0A183UYQ1_TOXCA</name>
<feature type="region of interest" description="Disordered" evidence="3">
    <location>
        <begin position="339"/>
        <end position="459"/>
    </location>
</feature>
<evidence type="ECO:0000256" key="1">
    <source>
        <dbReference type="ARBA" id="ARBA00006718"/>
    </source>
</evidence>
<evidence type="ECO:0000313" key="7">
    <source>
        <dbReference type="Proteomes" id="UP000050794"/>
    </source>
</evidence>
<dbReference type="InterPro" id="IPR042470">
    <property type="entry name" value="RMI1_N_C_sf"/>
</dbReference>
<organism evidence="7 8">
    <name type="scientific">Toxocara canis</name>
    <name type="common">Canine roundworm</name>
    <dbReference type="NCBI Taxonomy" id="6265"/>
    <lineage>
        <taxon>Eukaryota</taxon>
        <taxon>Metazoa</taxon>
        <taxon>Ecdysozoa</taxon>
        <taxon>Nematoda</taxon>
        <taxon>Chromadorea</taxon>
        <taxon>Rhabditida</taxon>
        <taxon>Spirurina</taxon>
        <taxon>Ascaridomorpha</taxon>
        <taxon>Ascaridoidea</taxon>
        <taxon>Toxocaridae</taxon>
        <taxon>Toxocara</taxon>
    </lineage>
</organism>
<dbReference type="SMART" id="SM01161">
    <property type="entry name" value="DUF1767"/>
    <property type="match status" value="1"/>
</dbReference>
<dbReference type="Pfam" id="PF01521">
    <property type="entry name" value="Fe-S_biosyn"/>
    <property type="match status" value="1"/>
</dbReference>